<dbReference type="Pfam" id="PF08666">
    <property type="entry name" value="SAF"/>
    <property type="match status" value="1"/>
</dbReference>
<dbReference type="eggNOG" id="COG2089">
    <property type="taxonomic scope" value="Bacteria"/>
</dbReference>
<dbReference type="STRING" id="366602.Caul_4303"/>
<feature type="domain" description="AFP-like" evidence="1">
    <location>
        <begin position="304"/>
        <end position="361"/>
    </location>
</feature>
<dbReference type="InterPro" id="IPR036732">
    <property type="entry name" value="AFP_Neu5c_C_sf"/>
</dbReference>
<gene>
    <name evidence="2" type="ordered locus">Caul_4303</name>
</gene>
<dbReference type="EMBL" id="CP000927">
    <property type="protein sequence ID" value="ABZ73423.1"/>
    <property type="molecule type" value="Genomic_DNA"/>
</dbReference>
<name>B0SZ94_CAUSK</name>
<dbReference type="SMART" id="SM00858">
    <property type="entry name" value="SAF"/>
    <property type="match status" value="1"/>
</dbReference>
<dbReference type="GO" id="GO:0016051">
    <property type="term" value="P:carbohydrate biosynthetic process"/>
    <property type="evidence" value="ECO:0007669"/>
    <property type="project" value="InterPro"/>
</dbReference>
<dbReference type="GO" id="GO:0047444">
    <property type="term" value="F:N-acylneuraminate-9-phosphate synthase activity"/>
    <property type="evidence" value="ECO:0007669"/>
    <property type="project" value="TreeGrafter"/>
</dbReference>
<dbReference type="InterPro" id="IPR006190">
    <property type="entry name" value="SAF_AFP_Neu5Ac"/>
</dbReference>
<dbReference type="HOGENOM" id="CLU_040465_0_1_5"/>
<dbReference type="PANTHER" id="PTHR42966">
    <property type="entry name" value="N-ACETYLNEURAMINATE SYNTHASE"/>
    <property type="match status" value="1"/>
</dbReference>
<dbReference type="KEGG" id="cak:Caul_4303"/>
<proteinExistence type="predicted"/>
<accession>B0SZ94</accession>
<dbReference type="InterPro" id="IPR013974">
    <property type="entry name" value="SAF"/>
</dbReference>
<dbReference type="SUPFAM" id="SSF51269">
    <property type="entry name" value="AFP III-like domain"/>
    <property type="match status" value="1"/>
</dbReference>
<dbReference type="Gene3D" id="3.20.20.70">
    <property type="entry name" value="Aldolase class I"/>
    <property type="match status" value="1"/>
</dbReference>
<dbReference type="InterPro" id="IPR057736">
    <property type="entry name" value="SAF_PseI/NeuA/NeuB"/>
</dbReference>
<dbReference type="AlphaFoldDB" id="B0SZ94"/>
<dbReference type="InterPro" id="IPR051690">
    <property type="entry name" value="PseI-like"/>
</dbReference>
<organism evidence="2">
    <name type="scientific">Caulobacter sp. (strain K31)</name>
    <dbReference type="NCBI Taxonomy" id="366602"/>
    <lineage>
        <taxon>Bacteria</taxon>
        <taxon>Pseudomonadati</taxon>
        <taxon>Pseudomonadota</taxon>
        <taxon>Alphaproteobacteria</taxon>
        <taxon>Caulobacterales</taxon>
        <taxon>Caulobacteraceae</taxon>
        <taxon>Caulobacter</taxon>
    </lineage>
</organism>
<dbReference type="PROSITE" id="PS50844">
    <property type="entry name" value="AFP_LIKE"/>
    <property type="match status" value="1"/>
</dbReference>
<dbReference type="Pfam" id="PF03102">
    <property type="entry name" value="NeuB"/>
    <property type="match status" value="1"/>
</dbReference>
<dbReference type="CDD" id="cd11615">
    <property type="entry name" value="SAF_NeuB_like"/>
    <property type="match status" value="1"/>
</dbReference>
<dbReference type="PANTHER" id="PTHR42966:SF2">
    <property type="entry name" value="PSEUDAMINIC ACID SYNTHASE"/>
    <property type="match status" value="1"/>
</dbReference>
<evidence type="ECO:0000259" key="1">
    <source>
        <dbReference type="PROSITE" id="PS50844"/>
    </source>
</evidence>
<dbReference type="InterPro" id="IPR013132">
    <property type="entry name" value="PseI/NeuA/B-like_N"/>
</dbReference>
<dbReference type="InterPro" id="IPR013785">
    <property type="entry name" value="Aldolase_TIM"/>
</dbReference>
<dbReference type="EC" id="2.5.1.56" evidence="2"/>
<reference evidence="2" key="1">
    <citation type="submission" date="2008-01" db="EMBL/GenBank/DDBJ databases">
        <title>Complete sequence of chromosome of Caulobacter sp. K31.</title>
        <authorList>
            <consortium name="US DOE Joint Genome Institute"/>
            <person name="Copeland A."/>
            <person name="Lucas S."/>
            <person name="Lapidus A."/>
            <person name="Barry K."/>
            <person name="Glavina del Rio T."/>
            <person name="Dalin E."/>
            <person name="Tice H."/>
            <person name="Pitluck S."/>
            <person name="Bruce D."/>
            <person name="Goodwin L."/>
            <person name="Thompson L.S."/>
            <person name="Brettin T."/>
            <person name="Detter J.C."/>
            <person name="Han C."/>
            <person name="Schmutz J."/>
            <person name="Larimer F."/>
            <person name="Land M."/>
            <person name="Hauser L."/>
            <person name="Kyrpides N."/>
            <person name="Kim E."/>
            <person name="Stephens C."/>
            <person name="Richardson P."/>
        </authorList>
    </citation>
    <scope>NUCLEOTIDE SEQUENCE [LARGE SCALE GENOMIC DNA]</scope>
    <source>
        <strain evidence="2">K31</strain>
    </source>
</reference>
<keyword evidence="2" id="KW-0808">Transferase</keyword>
<evidence type="ECO:0000313" key="2">
    <source>
        <dbReference type="EMBL" id="ABZ73423.1"/>
    </source>
</evidence>
<dbReference type="NCBIfam" id="TIGR03586">
    <property type="entry name" value="PseI"/>
    <property type="match status" value="1"/>
</dbReference>
<sequence length="361" mass="38231">MGQSPTSAPPMTAPFIEIAGRKIGADFEPYVICELSGNHNGSLNRALEMVDAAADTGADAIKLQTYTADTITLDVDRPEFKIHGGLWDGRSLHELYQEAQTPYEWHGAIFERARARGVTIFSSPFDETAVDLLAGLDAPAYKIASFEAVDLPLIRYAARQGKPLIISTGMANLAEMQTALDTALAAGAAGVLLLHCVSSYPASFEDANVRTIVDMAARFGCPIGLSDHTPGTAASVAAVSLGACAVEKHFTLARADGGPDAAFSLEPAEFRALVDDTKNAWKALGGVNYDLLGSERGNRQFRRSLYVTADVAAGEVLTKANVRSVRPGNGLPPADYEAVLGRPAARALKRGEPLAWDMVGA</sequence>
<dbReference type="GO" id="GO:0050462">
    <property type="term" value="F:N-acetylneuraminate synthase activity"/>
    <property type="evidence" value="ECO:0007669"/>
    <property type="project" value="UniProtKB-EC"/>
</dbReference>
<dbReference type="Gene3D" id="3.90.1210.10">
    <property type="entry name" value="Antifreeze-like/N-acetylneuraminic acid synthase C-terminal domain"/>
    <property type="match status" value="1"/>
</dbReference>
<dbReference type="InterPro" id="IPR020030">
    <property type="entry name" value="Pseudaminic_synth_PseI"/>
</dbReference>
<protein>
    <submittedName>
        <fullName evidence="2">N-acetylneuraminate synthase</fullName>
        <ecNumber evidence="2">2.5.1.56</ecNumber>
    </submittedName>
</protein>
<dbReference type="SUPFAM" id="SSF51569">
    <property type="entry name" value="Aldolase"/>
    <property type="match status" value="1"/>
</dbReference>